<evidence type="ECO:0000313" key="1">
    <source>
        <dbReference type="EMBL" id="CAG8662750.1"/>
    </source>
</evidence>
<sequence>IELANGLPNKQKTEVKRLLISNDLKTGFDLAEPVKRQTINSHF</sequence>
<evidence type="ECO:0000313" key="2">
    <source>
        <dbReference type="Proteomes" id="UP000789570"/>
    </source>
</evidence>
<gene>
    <name evidence="1" type="ORF">FCALED_LOCUS11623</name>
</gene>
<organism evidence="1 2">
    <name type="scientific">Funneliformis caledonium</name>
    <dbReference type="NCBI Taxonomy" id="1117310"/>
    <lineage>
        <taxon>Eukaryota</taxon>
        <taxon>Fungi</taxon>
        <taxon>Fungi incertae sedis</taxon>
        <taxon>Mucoromycota</taxon>
        <taxon>Glomeromycotina</taxon>
        <taxon>Glomeromycetes</taxon>
        <taxon>Glomerales</taxon>
        <taxon>Glomeraceae</taxon>
        <taxon>Funneliformis</taxon>
    </lineage>
</organism>
<proteinExistence type="predicted"/>
<protein>
    <submittedName>
        <fullName evidence="1">4902_t:CDS:1</fullName>
    </submittedName>
</protein>
<feature type="non-terminal residue" evidence="1">
    <location>
        <position position="43"/>
    </location>
</feature>
<name>A0A9N9E8V3_9GLOM</name>
<dbReference type="Proteomes" id="UP000789570">
    <property type="component" value="Unassembled WGS sequence"/>
</dbReference>
<reference evidence="1" key="1">
    <citation type="submission" date="2021-06" db="EMBL/GenBank/DDBJ databases">
        <authorList>
            <person name="Kallberg Y."/>
            <person name="Tangrot J."/>
            <person name="Rosling A."/>
        </authorList>
    </citation>
    <scope>NUCLEOTIDE SEQUENCE</scope>
    <source>
        <strain evidence="1">UK204</strain>
    </source>
</reference>
<accession>A0A9N9E8V3</accession>
<comment type="caution">
    <text evidence="1">The sequence shown here is derived from an EMBL/GenBank/DDBJ whole genome shotgun (WGS) entry which is preliminary data.</text>
</comment>
<dbReference type="EMBL" id="CAJVPQ010005026">
    <property type="protein sequence ID" value="CAG8662750.1"/>
    <property type="molecule type" value="Genomic_DNA"/>
</dbReference>
<dbReference type="AlphaFoldDB" id="A0A9N9E8V3"/>
<keyword evidence="2" id="KW-1185">Reference proteome</keyword>